<name>A0A133UNF8_9EURY</name>
<feature type="transmembrane region" description="Helical" evidence="1">
    <location>
        <begin position="7"/>
        <end position="25"/>
    </location>
</feature>
<evidence type="ECO:0000313" key="2">
    <source>
        <dbReference type="EMBL" id="KXA95677.1"/>
    </source>
</evidence>
<gene>
    <name evidence="2" type="ORF">AKJ65_01200</name>
</gene>
<dbReference type="AlphaFoldDB" id="A0A133UNF8"/>
<dbReference type="Proteomes" id="UP000070284">
    <property type="component" value="Unassembled WGS sequence"/>
</dbReference>
<sequence>MKLTKGIITFGIILMIVGLTLAYSFQTPPEEERIEKNPSSFILEEKEIYNVIKIKEKYSVPVTRFAEKINENVEKLTTWKYEKGSGARYKDVSQEFELIIAKFSTIEGADHTFDSIVENLNKRIGKTLISEVGRERGVFWGRENIDKVVFRESNLIVLLEGELPVEEVEMYSEMIEDKIHQTLREH</sequence>
<keyword evidence="1" id="KW-0472">Membrane</keyword>
<protein>
    <submittedName>
        <fullName evidence="2">Uncharacterized protein</fullName>
    </submittedName>
</protein>
<proteinExistence type="predicted"/>
<accession>A0A133UNF8</accession>
<evidence type="ECO:0000313" key="3">
    <source>
        <dbReference type="Proteomes" id="UP000070284"/>
    </source>
</evidence>
<reference evidence="2 3" key="1">
    <citation type="journal article" date="2016" name="Sci. Rep.">
        <title>Metabolic traits of an uncultured archaeal lineage -MSBL1- from brine pools of the Red Sea.</title>
        <authorList>
            <person name="Mwirichia R."/>
            <person name="Alam I."/>
            <person name="Rashid M."/>
            <person name="Vinu M."/>
            <person name="Ba-Alawi W."/>
            <person name="Anthony Kamau A."/>
            <person name="Kamanda Ngugi D."/>
            <person name="Goker M."/>
            <person name="Klenk H.P."/>
            <person name="Bajic V."/>
            <person name="Stingl U."/>
        </authorList>
    </citation>
    <scope>NUCLEOTIDE SEQUENCE [LARGE SCALE GENOMIC DNA]</scope>
    <source>
        <strain evidence="2">SCGC-AAA259E19</strain>
    </source>
</reference>
<organism evidence="2 3">
    <name type="scientific">candidate division MSBL1 archaeon SCGC-AAA259E19</name>
    <dbReference type="NCBI Taxonomy" id="1698264"/>
    <lineage>
        <taxon>Archaea</taxon>
        <taxon>Methanobacteriati</taxon>
        <taxon>Methanobacteriota</taxon>
        <taxon>candidate division MSBL1</taxon>
    </lineage>
</organism>
<keyword evidence="3" id="KW-1185">Reference proteome</keyword>
<dbReference type="EMBL" id="LHXO01000009">
    <property type="protein sequence ID" value="KXA95677.1"/>
    <property type="molecule type" value="Genomic_DNA"/>
</dbReference>
<evidence type="ECO:0000256" key="1">
    <source>
        <dbReference type="SAM" id="Phobius"/>
    </source>
</evidence>
<comment type="caution">
    <text evidence="2">The sequence shown here is derived from an EMBL/GenBank/DDBJ whole genome shotgun (WGS) entry which is preliminary data.</text>
</comment>
<keyword evidence="1" id="KW-1133">Transmembrane helix</keyword>
<keyword evidence="1" id="KW-0812">Transmembrane</keyword>